<reference evidence="1 2" key="1">
    <citation type="journal article" date="2015" name="Genome Announc.">
        <title>Complete Genome Sequencing of Stenotrophomonas acidaminiphila ZAC14D2_NAIMI4_2, a Multidrug-Resistant Strain Isolated from Sediments of a Polluted River in Mexico, Uncovers New Antibiotic Resistance Genes and a Novel Class-II Lasso Peptide Biosynthesis Gene Cluster.</title>
        <authorList>
            <person name="Vinuesa P."/>
            <person name="Ochoa-Sanchez L.E."/>
        </authorList>
    </citation>
    <scope>NUCLEOTIDE SEQUENCE [LARGE SCALE GENOMIC DNA]</scope>
    <source>
        <strain evidence="1 2">ZAC14D2_NAIMI4_2</strain>
    </source>
</reference>
<protein>
    <submittedName>
        <fullName evidence="1">Exported protein</fullName>
    </submittedName>
</protein>
<dbReference type="KEGG" id="sacz:AOT14_28900"/>
<evidence type="ECO:0000313" key="1">
    <source>
        <dbReference type="EMBL" id="ALJ29243.1"/>
    </source>
</evidence>
<dbReference type="EMBL" id="CP012900">
    <property type="protein sequence ID" value="ALJ29243.1"/>
    <property type="molecule type" value="Genomic_DNA"/>
</dbReference>
<name>A0A0R0DZB6_9GAMM</name>
<proteinExistence type="predicted"/>
<sequence length="179" mass="19796">MRRPSLLARLRHSRRTSLLLFAATLASLVVAAVWFIKERSALADAYQRLGDRNQLLSEAKVREQETRLRVEHANSARQLLASAQANGLVPGAWGERLINLRQSQMHREEALPLLATVQRSPDHLFGAESFEIAVTHPDEGLFDPPGSLDRRPAPLSLTLRGSLLFQTADDAGTHGNPLP</sequence>
<organism evidence="1 2">
    <name type="scientific">Stenotrophomonas acidaminiphila</name>
    <dbReference type="NCBI Taxonomy" id="128780"/>
    <lineage>
        <taxon>Bacteria</taxon>
        <taxon>Pseudomonadati</taxon>
        <taxon>Pseudomonadota</taxon>
        <taxon>Gammaproteobacteria</taxon>
        <taxon>Lysobacterales</taxon>
        <taxon>Lysobacteraceae</taxon>
        <taxon>Stenotrophomonas</taxon>
    </lineage>
</organism>
<dbReference type="OrthoDB" id="6038887at2"/>
<keyword evidence="2" id="KW-1185">Reference proteome</keyword>
<dbReference type="AlphaFoldDB" id="A0A0R0DZB6"/>
<dbReference type="PATRIC" id="fig|128780.6.peg.2922"/>
<dbReference type="RefSeq" id="WP_054667455.1">
    <property type="nucleotide sequence ID" value="NZ_CP043570.1"/>
</dbReference>
<accession>A0A0R0DZB6</accession>
<gene>
    <name evidence="1" type="ORF">AOT14_28900</name>
</gene>
<dbReference type="Proteomes" id="UP000061010">
    <property type="component" value="Chromosome"/>
</dbReference>
<evidence type="ECO:0000313" key="2">
    <source>
        <dbReference type="Proteomes" id="UP000061010"/>
    </source>
</evidence>